<evidence type="ECO:0000313" key="11">
    <source>
        <dbReference type="Proteomes" id="UP000094067"/>
    </source>
</evidence>
<organism evidence="9 11">
    <name type="scientific">Eisenbergiella tayi</name>
    <dbReference type="NCBI Taxonomy" id="1432052"/>
    <lineage>
        <taxon>Bacteria</taxon>
        <taxon>Bacillati</taxon>
        <taxon>Bacillota</taxon>
        <taxon>Clostridia</taxon>
        <taxon>Lachnospirales</taxon>
        <taxon>Lachnospiraceae</taxon>
        <taxon>Eisenbergiella</taxon>
    </lineage>
</organism>
<comment type="subcellular location">
    <subcellularLocation>
        <location evidence="1 7">Cell membrane</location>
        <topology evidence="1 7">Multi-pass membrane protein</topology>
    </subcellularLocation>
</comment>
<dbReference type="PATRIC" id="fig|1432052.3.peg.933"/>
<evidence type="ECO:0000313" key="12">
    <source>
        <dbReference type="Proteomes" id="UP000095003"/>
    </source>
</evidence>
<dbReference type="AlphaFoldDB" id="A0A1E3AAR1"/>
<evidence type="ECO:0000259" key="8">
    <source>
        <dbReference type="PROSITE" id="PS50928"/>
    </source>
</evidence>
<evidence type="ECO:0000313" key="10">
    <source>
        <dbReference type="EMBL" id="ODM13126.1"/>
    </source>
</evidence>
<comment type="similarity">
    <text evidence="7">Belongs to the binding-protein-dependent transport system permease family.</text>
</comment>
<evidence type="ECO:0000313" key="9">
    <source>
        <dbReference type="EMBL" id="ODM05844.1"/>
    </source>
</evidence>
<dbReference type="Proteomes" id="UP000095003">
    <property type="component" value="Unassembled WGS sequence"/>
</dbReference>
<dbReference type="Proteomes" id="UP000094067">
    <property type="component" value="Unassembled WGS sequence"/>
</dbReference>
<keyword evidence="4 7" id="KW-0812">Transmembrane</keyword>
<dbReference type="InterPro" id="IPR000515">
    <property type="entry name" value="MetI-like"/>
</dbReference>
<dbReference type="EMBL" id="MCGH01000002">
    <property type="protein sequence ID" value="ODM05844.1"/>
    <property type="molecule type" value="Genomic_DNA"/>
</dbReference>
<dbReference type="CDD" id="cd06261">
    <property type="entry name" value="TM_PBP2"/>
    <property type="match status" value="1"/>
</dbReference>
<dbReference type="GO" id="GO:0005886">
    <property type="term" value="C:plasma membrane"/>
    <property type="evidence" value="ECO:0007669"/>
    <property type="project" value="UniProtKB-SubCell"/>
</dbReference>
<accession>A0A1E3AAR1</accession>
<feature type="transmembrane region" description="Helical" evidence="7">
    <location>
        <begin position="90"/>
        <end position="111"/>
    </location>
</feature>
<comment type="caution">
    <text evidence="9">The sequence shown here is derived from an EMBL/GenBank/DDBJ whole genome shotgun (WGS) entry which is preliminary data.</text>
</comment>
<dbReference type="GO" id="GO:0055085">
    <property type="term" value="P:transmembrane transport"/>
    <property type="evidence" value="ECO:0007669"/>
    <property type="project" value="InterPro"/>
</dbReference>
<feature type="transmembrane region" description="Helical" evidence="7">
    <location>
        <begin position="290"/>
        <end position="308"/>
    </location>
</feature>
<evidence type="ECO:0000256" key="1">
    <source>
        <dbReference type="ARBA" id="ARBA00004651"/>
    </source>
</evidence>
<keyword evidence="3" id="KW-1003">Cell membrane</keyword>
<evidence type="ECO:0000256" key="2">
    <source>
        <dbReference type="ARBA" id="ARBA00022448"/>
    </source>
</evidence>
<dbReference type="SUPFAM" id="SSF161098">
    <property type="entry name" value="MetI-like"/>
    <property type="match status" value="1"/>
</dbReference>
<evidence type="ECO:0000256" key="6">
    <source>
        <dbReference type="ARBA" id="ARBA00023136"/>
    </source>
</evidence>
<dbReference type="EMBL" id="MCGI01000001">
    <property type="protein sequence ID" value="ODM13126.1"/>
    <property type="molecule type" value="Genomic_DNA"/>
</dbReference>
<evidence type="ECO:0000256" key="7">
    <source>
        <dbReference type="RuleBase" id="RU363032"/>
    </source>
</evidence>
<dbReference type="RefSeq" id="WP_069153376.1">
    <property type="nucleotide sequence ID" value="NZ_DBFYTC010000171.1"/>
</dbReference>
<proteinExistence type="inferred from homology"/>
<keyword evidence="5 7" id="KW-1133">Transmembrane helix</keyword>
<keyword evidence="6 7" id="KW-0472">Membrane</keyword>
<dbReference type="Pfam" id="PF00528">
    <property type="entry name" value="BPD_transp_1"/>
    <property type="match status" value="1"/>
</dbReference>
<evidence type="ECO:0000256" key="4">
    <source>
        <dbReference type="ARBA" id="ARBA00022692"/>
    </source>
</evidence>
<keyword evidence="9" id="KW-0762">Sugar transport</keyword>
<feature type="transmembrane region" description="Helical" evidence="7">
    <location>
        <begin position="123"/>
        <end position="143"/>
    </location>
</feature>
<dbReference type="PROSITE" id="PS50928">
    <property type="entry name" value="ABC_TM1"/>
    <property type="match status" value="1"/>
</dbReference>
<feature type="transmembrane region" description="Helical" evidence="7">
    <location>
        <begin position="188"/>
        <end position="207"/>
    </location>
</feature>
<dbReference type="InterPro" id="IPR035906">
    <property type="entry name" value="MetI-like_sf"/>
</dbReference>
<dbReference type="GeneID" id="93299352"/>
<evidence type="ECO:0000256" key="5">
    <source>
        <dbReference type="ARBA" id="ARBA00022989"/>
    </source>
</evidence>
<feature type="transmembrane region" description="Helical" evidence="7">
    <location>
        <begin position="228"/>
        <end position="245"/>
    </location>
</feature>
<keyword evidence="2 7" id="KW-0813">Transport</keyword>
<gene>
    <name evidence="9" type="primary">yteP_26</name>
    <name evidence="10" type="synonym">yteP_17</name>
    <name evidence="10" type="ORF">BEH84_00841</name>
    <name evidence="9" type="ORF">BEI61_01733</name>
</gene>
<evidence type="ECO:0000256" key="3">
    <source>
        <dbReference type="ARBA" id="ARBA00022475"/>
    </source>
</evidence>
<dbReference type="PANTHER" id="PTHR30193:SF44">
    <property type="entry name" value="LACTOSE TRANSPORT SYSTEM PERMEASE PROTEIN LACF"/>
    <property type="match status" value="1"/>
</dbReference>
<feature type="domain" description="ABC transmembrane type-1" evidence="8">
    <location>
        <begin position="86"/>
        <end position="304"/>
    </location>
</feature>
<reference evidence="11 12" key="1">
    <citation type="submission" date="2016-07" db="EMBL/GenBank/DDBJ databases">
        <title>Characterization of isolates of Eisenbergiella tayi derived from blood cultures, using whole genome sequencing.</title>
        <authorList>
            <person name="Burdz T."/>
            <person name="Wiebe D."/>
            <person name="Huynh C."/>
            <person name="Bernard K."/>
        </authorList>
    </citation>
    <scope>NUCLEOTIDE SEQUENCE [LARGE SCALE GENOMIC DNA]</scope>
    <source>
        <strain evidence="9 11">NML 110608</strain>
        <strain evidence="10 12">NML 120489</strain>
    </source>
</reference>
<dbReference type="Gene3D" id="1.10.3720.10">
    <property type="entry name" value="MetI-like"/>
    <property type="match status" value="1"/>
</dbReference>
<feature type="transmembrane region" description="Helical" evidence="7">
    <location>
        <begin position="21"/>
        <end position="40"/>
    </location>
</feature>
<dbReference type="PANTHER" id="PTHR30193">
    <property type="entry name" value="ABC TRANSPORTER PERMEASE PROTEIN"/>
    <property type="match status" value="1"/>
</dbReference>
<dbReference type="InterPro" id="IPR051393">
    <property type="entry name" value="ABC_transporter_permease"/>
</dbReference>
<protein>
    <submittedName>
        <fullName evidence="9">Putative multiple-sugar transport system permease YteP</fullName>
    </submittedName>
</protein>
<name>A0A1E3AAR1_9FIRM</name>
<sequence>MSQRKASATGAAKPPRKKIRWKRILPFYLMALPGFIYMIINNYLPMFGIVIAFKKLNFKKGIWGSPWCGFDNFKFLFASADAWIITRNTIFYNIAFFLVGNVTAIAVAILINEIRKKTAKKLYQSLILLPYLMSWVIVSYLAFTFLSAETGMFNKGILEPLGHAGINWYQEKKYWPFILVFVNVWKGIGYSMIIYLSSIVGISVDYFEAARIDGATKWQQIKCITLPLLKPTVITLFILSVGQIFRSDFGLFYQMPRNSGSLYSVTRTLDVYIYQALMKNNDYSMSSAASVYQSIVGFVLIIGANKLVKKYESGSALF</sequence>